<proteinExistence type="predicted"/>
<dbReference type="Proteomes" id="UP000315842">
    <property type="component" value="Unassembled WGS sequence"/>
</dbReference>
<dbReference type="RefSeq" id="WP_166772038.1">
    <property type="nucleotide sequence ID" value="NZ_BJLP01000075.1"/>
</dbReference>
<dbReference type="EMBL" id="BJLP01000075">
    <property type="protein sequence ID" value="GEA82634.1"/>
    <property type="molecule type" value="Genomic_DNA"/>
</dbReference>
<evidence type="ECO:0000313" key="1">
    <source>
        <dbReference type="EMBL" id="GEA82634.1"/>
    </source>
</evidence>
<organism evidence="1 2">
    <name type="scientific">Cellulomonas uda</name>
    <dbReference type="NCBI Taxonomy" id="1714"/>
    <lineage>
        <taxon>Bacteria</taxon>
        <taxon>Bacillati</taxon>
        <taxon>Actinomycetota</taxon>
        <taxon>Actinomycetes</taxon>
        <taxon>Micrococcales</taxon>
        <taxon>Cellulomonadaceae</taxon>
        <taxon>Cellulomonas</taxon>
    </lineage>
</organism>
<name>A0A4Y3KGY2_CELUD</name>
<gene>
    <name evidence="1" type="ORF">CUD01_30780</name>
</gene>
<keyword evidence="2" id="KW-1185">Reference proteome</keyword>
<reference evidence="1 2" key="1">
    <citation type="submission" date="2019-06" db="EMBL/GenBank/DDBJ databases">
        <title>Whole genome shotgun sequence of Cellulomonas uda NBRC 3747.</title>
        <authorList>
            <person name="Hosoyama A."/>
            <person name="Uohara A."/>
            <person name="Ohji S."/>
            <person name="Ichikawa N."/>
        </authorList>
    </citation>
    <scope>NUCLEOTIDE SEQUENCE [LARGE SCALE GENOMIC DNA]</scope>
    <source>
        <strain evidence="1 2">NBRC 3747</strain>
    </source>
</reference>
<accession>A0A4Y3KGY2</accession>
<protein>
    <submittedName>
        <fullName evidence="1">Uncharacterized protein</fullName>
    </submittedName>
</protein>
<evidence type="ECO:0000313" key="2">
    <source>
        <dbReference type="Proteomes" id="UP000315842"/>
    </source>
</evidence>
<sequence length="56" mass="5432">MGVALEPGSAAGVLVYENAWAAPFATALRKGGGQLVAGGRIPIPAIIAALDAAESA</sequence>
<comment type="caution">
    <text evidence="1">The sequence shown here is derived from an EMBL/GenBank/DDBJ whole genome shotgun (WGS) entry which is preliminary data.</text>
</comment>
<dbReference type="AlphaFoldDB" id="A0A4Y3KGY2"/>